<comment type="similarity">
    <text evidence="2 13">Belongs to the peptidase C54 family.</text>
</comment>
<evidence type="ECO:0000259" key="14">
    <source>
        <dbReference type="Pfam" id="PF03416"/>
    </source>
</evidence>
<reference evidence="15" key="1">
    <citation type="submission" date="2021-01" db="UniProtKB">
        <authorList>
            <consortium name="EnsemblPlants"/>
        </authorList>
    </citation>
    <scope>IDENTIFICATION</scope>
</reference>
<feature type="domain" description="Peptidase C54 catalytic" evidence="14">
    <location>
        <begin position="87"/>
        <end position="373"/>
    </location>
</feature>
<proteinExistence type="inferred from homology"/>
<keyword evidence="4 13" id="KW-0963">Cytoplasm</keyword>
<dbReference type="GO" id="GO:0019786">
    <property type="term" value="F:protein-phosphatidylethanolamide deconjugating activity"/>
    <property type="evidence" value="ECO:0007669"/>
    <property type="project" value="InterPro"/>
</dbReference>
<comment type="subunit">
    <text evidence="11">Interacts with ATG8.</text>
</comment>
<keyword evidence="9 13" id="KW-0072">Autophagy</keyword>
<dbReference type="Gramene" id="Kaladp0040s0531.3.v1.1">
    <property type="protein sequence ID" value="Kaladp0040s0531.3.v1.1"/>
    <property type="gene ID" value="Kaladp0040s0531.v1.1"/>
</dbReference>
<dbReference type="GO" id="GO:0004197">
    <property type="term" value="F:cysteine-type endopeptidase activity"/>
    <property type="evidence" value="ECO:0007669"/>
    <property type="project" value="TreeGrafter"/>
</dbReference>
<dbReference type="InterPro" id="IPR005078">
    <property type="entry name" value="Peptidase_C54"/>
</dbReference>
<dbReference type="EnsemblPlants" id="Kaladp0040s0531.1.v1.1">
    <property type="protein sequence ID" value="Kaladp0040s0531.1.v1.1"/>
    <property type="gene ID" value="Kaladp0040s0531.v1.1"/>
</dbReference>
<dbReference type="GO" id="GO:0035973">
    <property type="term" value="P:aggrephagy"/>
    <property type="evidence" value="ECO:0007669"/>
    <property type="project" value="TreeGrafter"/>
</dbReference>
<evidence type="ECO:0000256" key="7">
    <source>
        <dbReference type="ARBA" id="ARBA00022807"/>
    </source>
</evidence>
<evidence type="ECO:0000256" key="4">
    <source>
        <dbReference type="ARBA" id="ARBA00022490"/>
    </source>
</evidence>
<evidence type="ECO:0000256" key="8">
    <source>
        <dbReference type="ARBA" id="ARBA00022927"/>
    </source>
</evidence>
<dbReference type="Gramene" id="Kaladp0040s0531.1.v1.1">
    <property type="protein sequence ID" value="Kaladp0040s0531.1.v1.1"/>
    <property type="gene ID" value="Kaladp0040s0531.v1.1"/>
</dbReference>
<dbReference type="GO" id="GO:0015031">
    <property type="term" value="P:protein transport"/>
    <property type="evidence" value="ECO:0007669"/>
    <property type="project" value="UniProtKB-KW"/>
</dbReference>
<sequence>MSLRNEQNDPQPPLALHHHQLQEDAEGSLTWGAAVKRLICGVGAMRRLHDRMLAPNNTGLSNSPNHVWLLGVPYKIDDDSDSSQLAAFEKDFSSRILLTYRKGFCAIGDSKYTSDQHWGCMLRSSQMLVAQALLFHRLGRSWRKPSHNPAEKEYLQLLKLFGDSESSEFSIHNLLRAGKNCGLAVGSWAGPYAVCRAWEALVRSKTETADSFVHHPLPMVIYVVSGDENGGRGGAPVVCIRDASRLCLEFSKGQSDWAPILLLIPLVLGLDKINTRYIPSLEATFTFKQSLGILGGKPGSSTYIVGVQDAKAIYLDPHLAQQVITINEENLDTDTSSYHCNTLRHIPLESIDPSLALGFYCRDQDDFVDFCRQATKLVEDSHGAPLFTVSDTPKIQTASYDDNADQNCEIDMCDAAHLDSKDKDDMGNEDDWQLL</sequence>
<dbReference type="InterPro" id="IPR038765">
    <property type="entry name" value="Papain-like_cys_pep_sf"/>
</dbReference>
<name>A0A7N0TNH6_KALFE</name>
<dbReference type="InterPro" id="IPR046792">
    <property type="entry name" value="Peptidase_C54_cat"/>
</dbReference>
<dbReference type="SUPFAM" id="SSF54001">
    <property type="entry name" value="Cysteine proteinases"/>
    <property type="match status" value="1"/>
</dbReference>
<comment type="subcellular location">
    <subcellularLocation>
        <location evidence="1 13">Cytoplasm</location>
    </subcellularLocation>
</comment>
<evidence type="ECO:0000256" key="1">
    <source>
        <dbReference type="ARBA" id="ARBA00004496"/>
    </source>
</evidence>
<evidence type="ECO:0000256" key="13">
    <source>
        <dbReference type="RuleBase" id="RU363115"/>
    </source>
</evidence>
<keyword evidence="3" id="KW-0813">Transport</keyword>
<dbReference type="PANTHER" id="PTHR22624:SF49">
    <property type="entry name" value="CYSTEINE PROTEASE"/>
    <property type="match status" value="1"/>
</dbReference>
<evidence type="ECO:0000256" key="2">
    <source>
        <dbReference type="ARBA" id="ARBA00010958"/>
    </source>
</evidence>
<dbReference type="GO" id="GO:0034727">
    <property type="term" value="P:piecemeal microautophagy of the nucleus"/>
    <property type="evidence" value="ECO:0007669"/>
    <property type="project" value="TreeGrafter"/>
</dbReference>
<dbReference type="GO" id="GO:0000423">
    <property type="term" value="P:mitophagy"/>
    <property type="evidence" value="ECO:0007669"/>
    <property type="project" value="TreeGrafter"/>
</dbReference>
<dbReference type="EnsemblPlants" id="Kaladp0040s0531.3.v1.1">
    <property type="protein sequence ID" value="Kaladp0040s0531.3.v1.1"/>
    <property type="gene ID" value="Kaladp0040s0531.v1.1"/>
</dbReference>
<dbReference type="GO" id="GO:0000045">
    <property type="term" value="P:autophagosome assembly"/>
    <property type="evidence" value="ECO:0007669"/>
    <property type="project" value="TreeGrafter"/>
</dbReference>
<comment type="function">
    <text evidence="12">Cysteine protease that plays a key role in autophagy by mediating both proteolytic activation and delipidation of ATG8 family proteins. The protease activity is required for proteolytic activation of ATG8 family proteins: cleaves the C-terminal amino acid of ATG8 proteins to reveal a C-terminal glycine. Exposure of the glycine at the C-terminus is essential for ATG8 proteins conjugation to phosphatidylethanolamine (PE) and insertion to membranes, which is necessary for autophagy. In addition to the protease activity, also mediates delipidation of PE-conjugated ATG8 proteins.</text>
</comment>
<evidence type="ECO:0000256" key="10">
    <source>
        <dbReference type="ARBA" id="ARBA00029362"/>
    </source>
</evidence>
<dbReference type="EC" id="3.4.22.-" evidence="13"/>
<keyword evidence="6 13" id="KW-0378">Hydrolase</keyword>
<evidence type="ECO:0000256" key="6">
    <source>
        <dbReference type="ARBA" id="ARBA00022801"/>
    </source>
</evidence>
<evidence type="ECO:0000256" key="12">
    <source>
        <dbReference type="ARBA" id="ARBA00045891"/>
    </source>
</evidence>
<comment type="catalytic activity">
    <reaction evidence="10">
        <text>[protein]-C-terminal L-amino acid-glycyl-phosphatidylethanolamide + H2O = [protein]-C-terminal L-amino acid-glycine + a 1,2-diacyl-sn-glycero-3-phosphoethanolamine</text>
        <dbReference type="Rhea" id="RHEA:67548"/>
        <dbReference type="Rhea" id="RHEA-COMP:17323"/>
        <dbReference type="Rhea" id="RHEA-COMP:17324"/>
        <dbReference type="ChEBI" id="CHEBI:15377"/>
        <dbReference type="ChEBI" id="CHEBI:64612"/>
        <dbReference type="ChEBI" id="CHEBI:172940"/>
        <dbReference type="ChEBI" id="CHEBI:172941"/>
    </reaction>
    <physiologicalReaction direction="left-to-right" evidence="10">
        <dbReference type="Rhea" id="RHEA:67549"/>
    </physiologicalReaction>
</comment>
<keyword evidence="8 13" id="KW-0653">Protein transport</keyword>
<dbReference type="Pfam" id="PF03416">
    <property type="entry name" value="Peptidase_C54"/>
    <property type="match status" value="1"/>
</dbReference>
<dbReference type="PANTHER" id="PTHR22624">
    <property type="entry name" value="CYSTEINE PROTEASE ATG4"/>
    <property type="match status" value="1"/>
</dbReference>
<protein>
    <recommendedName>
        <fullName evidence="13">Cysteine protease</fullName>
        <ecNumber evidence="13">3.4.22.-</ecNumber>
    </recommendedName>
</protein>
<organism evidence="15 16">
    <name type="scientific">Kalanchoe fedtschenkoi</name>
    <name type="common">Lavender scallops</name>
    <name type="synonym">South American air plant</name>
    <dbReference type="NCBI Taxonomy" id="63787"/>
    <lineage>
        <taxon>Eukaryota</taxon>
        <taxon>Viridiplantae</taxon>
        <taxon>Streptophyta</taxon>
        <taxon>Embryophyta</taxon>
        <taxon>Tracheophyta</taxon>
        <taxon>Spermatophyta</taxon>
        <taxon>Magnoliopsida</taxon>
        <taxon>eudicotyledons</taxon>
        <taxon>Gunneridae</taxon>
        <taxon>Pentapetalae</taxon>
        <taxon>Saxifragales</taxon>
        <taxon>Crassulaceae</taxon>
        <taxon>Kalanchoe</taxon>
    </lineage>
</organism>
<dbReference type="AlphaFoldDB" id="A0A7N0TNH6"/>
<keyword evidence="7" id="KW-0788">Thiol protease</keyword>
<evidence type="ECO:0000256" key="3">
    <source>
        <dbReference type="ARBA" id="ARBA00022448"/>
    </source>
</evidence>
<evidence type="ECO:0000256" key="5">
    <source>
        <dbReference type="ARBA" id="ARBA00022670"/>
    </source>
</evidence>
<evidence type="ECO:0000256" key="9">
    <source>
        <dbReference type="ARBA" id="ARBA00023006"/>
    </source>
</evidence>
<evidence type="ECO:0000313" key="16">
    <source>
        <dbReference type="Proteomes" id="UP000594263"/>
    </source>
</evidence>
<keyword evidence="5 13" id="KW-0645">Protease</keyword>
<dbReference type="Proteomes" id="UP000594263">
    <property type="component" value="Unplaced"/>
</dbReference>
<dbReference type="GO" id="GO:0016485">
    <property type="term" value="P:protein processing"/>
    <property type="evidence" value="ECO:0007669"/>
    <property type="project" value="TreeGrafter"/>
</dbReference>
<keyword evidence="16" id="KW-1185">Reference proteome</keyword>
<accession>A0A7N0TNH6</accession>
<dbReference type="GO" id="GO:0005737">
    <property type="term" value="C:cytoplasm"/>
    <property type="evidence" value="ECO:0007669"/>
    <property type="project" value="UniProtKB-SubCell"/>
</dbReference>
<evidence type="ECO:0000256" key="11">
    <source>
        <dbReference type="ARBA" id="ARBA00038724"/>
    </source>
</evidence>
<dbReference type="OMA" id="TGFGCMI"/>
<evidence type="ECO:0000313" key="15">
    <source>
        <dbReference type="EnsemblPlants" id="Kaladp0040s0531.1.v1.1"/>
    </source>
</evidence>